<dbReference type="EMBL" id="CP097899">
    <property type="protein sequence ID" value="URN95954.1"/>
    <property type="molecule type" value="Genomic_DNA"/>
</dbReference>
<dbReference type="CDD" id="cd17574">
    <property type="entry name" value="REC_OmpR"/>
    <property type="match status" value="1"/>
</dbReference>
<feature type="domain" description="OmpR/PhoB-type" evidence="15">
    <location>
        <begin position="125"/>
        <end position="223"/>
    </location>
</feature>
<keyword evidence="9" id="KW-0804">Transcription</keyword>
<dbReference type="AlphaFoldDB" id="A0A9J6ZIC6"/>
<evidence type="ECO:0000259" key="14">
    <source>
        <dbReference type="PROSITE" id="PS50110"/>
    </source>
</evidence>
<dbReference type="Pfam" id="PF00486">
    <property type="entry name" value="Trans_reg_C"/>
    <property type="match status" value="1"/>
</dbReference>
<evidence type="ECO:0000256" key="5">
    <source>
        <dbReference type="ARBA" id="ARBA00023015"/>
    </source>
</evidence>
<dbReference type="Gene3D" id="6.10.250.690">
    <property type="match status" value="1"/>
</dbReference>
<feature type="domain" description="Response regulatory" evidence="14">
    <location>
        <begin position="4"/>
        <end position="117"/>
    </location>
</feature>
<evidence type="ECO:0000313" key="17">
    <source>
        <dbReference type="Proteomes" id="UP001056756"/>
    </source>
</evidence>
<dbReference type="InterPro" id="IPR001789">
    <property type="entry name" value="Sig_transdc_resp-reg_receiver"/>
</dbReference>
<dbReference type="GO" id="GO:0005829">
    <property type="term" value="C:cytosol"/>
    <property type="evidence" value="ECO:0007669"/>
    <property type="project" value="TreeGrafter"/>
</dbReference>
<sequence>MKINILIADDDSSIRSLLKFILSKEGYNVYEAIHGEDASHILAHSQIHLAVIDIMMPFKNGLELCQEIRHLYDIPILLLTAKGELIDKEKGYSSGTDDYLVKPFEPKELIFRIKALLRRYQLISPNFIRMGDIIIDRESYVVKHGNTIIDLPLKEFQLFAQLASNTGRIYTRDQLIQLIWGIDYSGDTRTVDVHIKRLRERFAPYDNQFIITTVRGLGYKLEVLV</sequence>
<evidence type="ECO:0000256" key="3">
    <source>
        <dbReference type="ARBA" id="ARBA00022553"/>
    </source>
</evidence>
<feature type="modified residue" description="4-aspartylphosphate" evidence="12">
    <location>
        <position position="53"/>
    </location>
</feature>
<keyword evidence="6" id="KW-0843">Virulence</keyword>
<evidence type="ECO:0000259" key="15">
    <source>
        <dbReference type="PROSITE" id="PS51755"/>
    </source>
</evidence>
<dbReference type="PROSITE" id="PS51755">
    <property type="entry name" value="OMPR_PHOB"/>
    <property type="match status" value="1"/>
</dbReference>
<dbReference type="Gene3D" id="1.10.10.10">
    <property type="entry name" value="Winged helix-like DNA-binding domain superfamily/Winged helix DNA-binding domain"/>
    <property type="match status" value="1"/>
</dbReference>
<dbReference type="InterPro" id="IPR039420">
    <property type="entry name" value="WalR-like"/>
</dbReference>
<gene>
    <name evidence="16" type="ORF">NAG76_06885</name>
</gene>
<dbReference type="Gene3D" id="3.40.50.2300">
    <property type="match status" value="1"/>
</dbReference>
<keyword evidence="2" id="KW-0963">Cytoplasm</keyword>
<evidence type="ECO:0000256" key="7">
    <source>
        <dbReference type="ARBA" id="ARBA00023125"/>
    </source>
</evidence>
<dbReference type="SMART" id="SM00448">
    <property type="entry name" value="REC"/>
    <property type="match status" value="1"/>
</dbReference>
<keyword evidence="3 12" id="KW-0597">Phosphoprotein</keyword>
<keyword evidence="8" id="KW-0010">Activator</keyword>
<dbReference type="PANTHER" id="PTHR48111">
    <property type="entry name" value="REGULATOR OF RPOS"/>
    <property type="match status" value="1"/>
</dbReference>
<evidence type="ECO:0000256" key="4">
    <source>
        <dbReference type="ARBA" id="ARBA00023012"/>
    </source>
</evidence>
<evidence type="ECO:0000256" key="13">
    <source>
        <dbReference type="PROSITE-ProRule" id="PRU01091"/>
    </source>
</evidence>
<organism evidence="16 17">
    <name type="scientific">Candidatus Pristimantibacillus lignocellulolyticus</name>
    <dbReference type="NCBI Taxonomy" id="2994561"/>
    <lineage>
        <taxon>Bacteria</taxon>
        <taxon>Bacillati</taxon>
        <taxon>Bacillota</taxon>
        <taxon>Bacilli</taxon>
        <taxon>Bacillales</taxon>
        <taxon>Paenibacillaceae</taxon>
        <taxon>Candidatus Pristimantibacillus</taxon>
    </lineage>
</organism>
<feature type="DNA-binding region" description="OmpR/PhoB-type" evidence="13">
    <location>
        <begin position="125"/>
        <end position="223"/>
    </location>
</feature>
<keyword evidence="5" id="KW-0805">Transcription regulation</keyword>
<dbReference type="SMART" id="SM00862">
    <property type="entry name" value="Trans_reg_C"/>
    <property type="match status" value="1"/>
</dbReference>
<evidence type="ECO:0000313" key="16">
    <source>
        <dbReference type="EMBL" id="URN95954.1"/>
    </source>
</evidence>
<dbReference type="GO" id="GO:0000156">
    <property type="term" value="F:phosphorelay response regulator activity"/>
    <property type="evidence" value="ECO:0007669"/>
    <property type="project" value="TreeGrafter"/>
</dbReference>
<dbReference type="InterPro" id="IPR001867">
    <property type="entry name" value="OmpR/PhoB-type_DNA-bd"/>
</dbReference>
<dbReference type="Pfam" id="PF00072">
    <property type="entry name" value="Response_reg"/>
    <property type="match status" value="1"/>
</dbReference>
<dbReference type="InterPro" id="IPR011006">
    <property type="entry name" value="CheY-like_superfamily"/>
</dbReference>
<evidence type="ECO:0000256" key="12">
    <source>
        <dbReference type="PROSITE-ProRule" id="PRU00169"/>
    </source>
</evidence>
<evidence type="ECO:0000256" key="2">
    <source>
        <dbReference type="ARBA" id="ARBA00022490"/>
    </source>
</evidence>
<comment type="function">
    <text evidence="10">Member of the two-component regulatory system HssS/HssR involved in intracellular heme homeostasis and tempering of staphylococcal virulence. Phosphorylated HssR binds to a direct repeat sequence within hrtAB promoter and activates the expression of hrtAB, an efflux pump, in response to extracellular heme, hemin, hemoglobin or blood.</text>
</comment>
<keyword evidence="7 13" id="KW-0238">DNA-binding</keyword>
<dbReference type="GO" id="GO:0000976">
    <property type="term" value="F:transcription cis-regulatory region binding"/>
    <property type="evidence" value="ECO:0007669"/>
    <property type="project" value="TreeGrafter"/>
</dbReference>
<dbReference type="GO" id="GO:0006355">
    <property type="term" value="P:regulation of DNA-templated transcription"/>
    <property type="evidence" value="ECO:0007669"/>
    <property type="project" value="InterPro"/>
</dbReference>
<evidence type="ECO:0000256" key="11">
    <source>
        <dbReference type="ARBA" id="ARBA00039976"/>
    </source>
</evidence>
<evidence type="ECO:0000256" key="9">
    <source>
        <dbReference type="ARBA" id="ARBA00023163"/>
    </source>
</evidence>
<name>A0A9J6ZIC6_9BACL</name>
<protein>
    <recommendedName>
        <fullName evidence="11">Heme response regulator HssR</fullName>
    </recommendedName>
</protein>
<accession>A0A9J6ZIC6</accession>
<dbReference type="GO" id="GO:0032993">
    <property type="term" value="C:protein-DNA complex"/>
    <property type="evidence" value="ECO:0007669"/>
    <property type="project" value="TreeGrafter"/>
</dbReference>
<dbReference type="CDD" id="cd00383">
    <property type="entry name" value="trans_reg_C"/>
    <property type="match status" value="1"/>
</dbReference>
<dbReference type="InterPro" id="IPR036388">
    <property type="entry name" value="WH-like_DNA-bd_sf"/>
</dbReference>
<keyword evidence="4" id="KW-0902">Two-component regulatory system</keyword>
<dbReference type="KEGG" id="plig:NAG76_06885"/>
<proteinExistence type="predicted"/>
<evidence type="ECO:0000256" key="8">
    <source>
        <dbReference type="ARBA" id="ARBA00023159"/>
    </source>
</evidence>
<evidence type="ECO:0000256" key="6">
    <source>
        <dbReference type="ARBA" id="ARBA00023026"/>
    </source>
</evidence>
<dbReference type="SUPFAM" id="SSF52172">
    <property type="entry name" value="CheY-like"/>
    <property type="match status" value="1"/>
</dbReference>
<evidence type="ECO:0000256" key="1">
    <source>
        <dbReference type="ARBA" id="ARBA00004496"/>
    </source>
</evidence>
<reference evidence="16" key="1">
    <citation type="submission" date="2022-05" db="EMBL/GenBank/DDBJ databases">
        <title>Novel bacterial taxa in a minimal lignocellulolytic consortium and its capacity to transform plastics disclosed by genome-resolved metagenomics.</title>
        <authorList>
            <person name="Rodriguez C.A.D."/>
            <person name="Diaz-Garcia L."/>
            <person name="Herrera K."/>
            <person name="Tarazona N.A."/>
            <person name="Sproer C."/>
            <person name="Overmann J."/>
            <person name="Jimenez D.J."/>
        </authorList>
    </citation>
    <scope>NUCLEOTIDE SEQUENCE</scope>
    <source>
        <strain evidence="16">MAG5</strain>
    </source>
</reference>
<dbReference type="PROSITE" id="PS50110">
    <property type="entry name" value="RESPONSE_REGULATORY"/>
    <property type="match status" value="1"/>
</dbReference>
<dbReference type="Proteomes" id="UP001056756">
    <property type="component" value="Chromosome"/>
</dbReference>
<dbReference type="PANTHER" id="PTHR48111:SF49">
    <property type="entry name" value="HEME RESPONSE REGULATOR HSSR"/>
    <property type="match status" value="1"/>
</dbReference>
<comment type="subcellular location">
    <subcellularLocation>
        <location evidence="1">Cytoplasm</location>
    </subcellularLocation>
</comment>
<evidence type="ECO:0000256" key="10">
    <source>
        <dbReference type="ARBA" id="ARBA00037471"/>
    </source>
</evidence>